<evidence type="ECO:0000256" key="3">
    <source>
        <dbReference type="ARBA" id="ARBA00023163"/>
    </source>
</evidence>
<dbReference type="Gene3D" id="1.10.10.10">
    <property type="entry name" value="Winged helix-like DNA-binding domain superfamily/Winged helix DNA-binding domain"/>
    <property type="match status" value="1"/>
</dbReference>
<evidence type="ECO:0000256" key="2">
    <source>
        <dbReference type="ARBA" id="ARBA00023125"/>
    </source>
</evidence>
<dbReference type="EMBL" id="FOYZ01000001">
    <property type="protein sequence ID" value="SFR59429.1"/>
    <property type="molecule type" value="Genomic_DNA"/>
</dbReference>
<keyword evidence="6" id="KW-1185">Reference proteome</keyword>
<keyword evidence="3" id="KW-0804">Transcription</keyword>
<protein>
    <submittedName>
        <fullName evidence="5">DNA-binding transcriptional regulator, MarR family</fullName>
    </submittedName>
</protein>
<evidence type="ECO:0000313" key="5">
    <source>
        <dbReference type="EMBL" id="SFR59429.1"/>
    </source>
</evidence>
<dbReference type="PANTHER" id="PTHR42756:SF1">
    <property type="entry name" value="TRANSCRIPTIONAL REPRESSOR OF EMRAB OPERON"/>
    <property type="match status" value="1"/>
</dbReference>
<dbReference type="SMART" id="SM00347">
    <property type="entry name" value="HTH_MARR"/>
    <property type="match status" value="1"/>
</dbReference>
<proteinExistence type="predicted"/>
<dbReference type="InterPro" id="IPR000835">
    <property type="entry name" value="HTH_MarR-typ"/>
</dbReference>
<keyword evidence="1" id="KW-0805">Transcription regulation</keyword>
<dbReference type="AlphaFoldDB" id="A0A1I6HYE8"/>
<feature type="domain" description="HTH marR-type" evidence="4">
    <location>
        <begin position="9"/>
        <end position="140"/>
    </location>
</feature>
<dbReference type="Pfam" id="PF01047">
    <property type="entry name" value="MarR"/>
    <property type="match status" value="1"/>
</dbReference>
<dbReference type="PANTHER" id="PTHR42756">
    <property type="entry name" value="TRANSCRIPTIONAL REGULATOR, MARR"/>
    <property type="match status" value="1"/>
</dbReference>
<dbReference type="GO" id="GO:0003677">
    <property type="term" value="F:DNA binding"/>
    <property type="evidence" value="ECO:0007669"/>
    <property type="project" value="UniProtKB-KW"/>
</dbReference>
<reference evidence="5 6" key="1">
    <citation type="submission" date="2016-10" db="EMBL/GenBank/DDBJ databases">
        <authorList>
            <person name="de Groot N.N."/>
        </authorList>
    </citation>
    <scope>NUCLEOTIDE SEQUENCE [LARGE SCALE GENOMIC DNA]</scope>
    <source>
        <strain evidence="5 6">743A</strain>
    </source>
</reference>
<accession>A0A1I6HYE8</accession>
<organism evidence="5 6">
    <name type="scientific">Anaeromicropila populeti</name>
    <dbReference type="NCBI Taxonomy" id="37658"/>
    <lineage>
        <taxon>Bacteria</taxon>
        <taxon>Bacillati</taxon>
        <taxon>Bacillota</taxon>
        <taxon>Clostridia</taxon>
        <taxon>Lachnospirales</taxon>
        <taxon>Lachnospiraceae</taxon>
        <taxon>Anaeromicropila</taxon>
    </lineage>
</organism>
<dbReference type="PROSITE" id="PS50995">
    <property type="entry name" value="HTH_MARR_2"/>
    <property type="match status" value="1"/>
</dbReference>
<dbReference type="GO" id="GO:0003700">
    <property type="term" value="F:DNA-binding transcription factor activity"/>
    <property type="evidence" value="ECO:0007669"/>
    <property type="project" value="InterPro"/>
</dbReference>
<evidence type="ECO:0000259" key="4">
    <source>
        <dbReference type="PROSITE" id="PS50995"/>
    </source>
</evidence>
<gene>
    <name evidence="5" type="ORF">SAMN05661086_00397</name>
</gene>
<dbReference type="Proteomes" id="UP000199659">
    <property type="component" value="Unassembled WGS sequence"/>
</dbReference>
<sequence length="161" mass="19014">MQITSNEFENEIIQYVEKIKELVSLEMWQNILLDCSKNELFILWLLYRSKEVNMTQIAEYIKVPLNTATGIMNRMEKKNLVIRQRSKEDKRIVTICLSEMGENQIQDIMTKAMYYGARLVGDFTSEEINLLLRIMNKLIDIMKEEASKEISKKKIRKISID</sequence>
<dbReference type="SUPFAM" id="SSF46785">
    <property type="entry name" value="Winged helix' DNA-binding domain"/>
    <property type="match status" value="1"/>
</dbReference>
<evidence type="ECO:0000313" key="6">
    <source>
        <dbReference type="Proteomes" id="UP000199659"/>
    </source>
</evidence>
<dbReference type="InterPro" id="IPR036390">
    <property type="entry name" value="WH_DNA-bd_sf"/>
</dbReference>
<keyword evidence="2 5" id="KW-0238">DNA-binding</keyword>
<dbReference type="InterPro" id="IPR036388">
    <property type="entry name" value="WH-like_DNA-bd_sf"/>
</dbReference>
<dbReference type="PRINTS" id="PR00598">
    <property type="entry name" value="HTHMARR"/>
</dbReference>
<evidence type="ECO:0000256" key="1">
    <source>
        <dbReference type="ARBA" id="ARBA00023015"/>
    </source>
</evidence>
<dbReference type="STRING" id="37658.SAMN05661086_00397"/>
<name>A0A1I6HYE8_9FIRM</name>